<organism evidence="4 5">
    <name type="scientific">Actinobacillus minor NM305</name>
    <dbReference type="NCBI Taxonomy" id="637911"/>
    <lineage>
        <taxon>Bacteria</taxon>
        <taxon>Pseudomonadati</taxon>
        <taxon>Pseudomonadota</taxon>
        <taxon>Gammaproteobacteria</taxon>
        <taxon>Pasteurellales</taxon>
        <taxon>Pasteurellaceae</taxon>
        <taxon>Actinobacillus</taxon>
    </lineage>
</organism>
<protein>
    <submittedName>
        <fullName evidence="4">Hsf</fullName>
    </submittedName>
</protein>
<feature type="domain" description="Trimeric autotransporter adhesin YadA-like stalk" evidence="2">
    <location>
        <begin position="452"/>
        <end position="491"/>
    </location>
</feature>
<dbReference type="InterPro" id="IPR008635">
    <property type="entry name" value="Coiled_stalk_dom"/>
</dbReference>
<gene>
    <name evidence="4" type="ORF">AM305_03263</name>
</gene>
<evidence type="ECO:0000313" key="5">
    <source>
        <dbReference type="Proteomes" id="UP000005532"/>
    </source>
</evidence>
<dbReference type="Proteomes" id="UP000005532">
    <property type="component" value="Unassembled WGS sequence"/>
</dbReference>
<feature type="domain" description="Trimeric autotransporter adhesin YadA-like stalk" evidence="2">
    <location>
        <begin position="265"/>
        <end position="300"/>
    </location>
</feature>
<dbReference type="InterPro" id="IPR011049">
    <property type="entry name" value="Serralysin-like_metalloprot_C"/>
</dbReference>
<dbReference type="RefSeq" id="WP_005826039.1">
    <property type="nucleotide sequence ID" value="NZ_ACQL01000154.1"/>
</dbReference>
<evidence type="ECO:0000313" key="4">
    <source>
        <dbReference type="EMBL" id="EER46104.1"/>
    </source>
</evidence>
<comment type="caution">
    <text evidence="4">The sequence shown here is derived from an EMBL/GenBank/DDBJ whole genome shotgun (WGS) entry which is preliminary data.</text>
</comment>
<dbReference type="Gene3D" id="2.150.10.10">
    <property type="entry name" value="Serralysin-like metalloprotease, C-terminal"/>
    <property type="match status" value="2"/>
</dbReference>
<feature type="domain" description="Trimeric autotransporter adhesin YadA-like head" evidence="1">
    <location>
        <begin position="161"/>
        <end position="183"/>
    </location>
</feature>
<dbReference type="InterPro" id="IPR024973">
    <property type="entry name" value="ESPR"/>
</dbReference>
<dbReference type="GO" id="GO:0019867">
    <property type="term" value="C:outer membrane"/>
    <property type="evidence" value="ECO:0007669"/>
    <property type="project" value="InterPro"/>
</dbReference>
<proteinExistence type="predicted"/>
<dbReference type="AlphaFoldDB" id="C5S4V7"/>
<dbReference type="eggNOG" id="COG5295">
    <property type="taxonomic scope" value="Bacteria"/>
</dbReference>
<reference evidence="4 5" key="1">
    <citation type="journal article" date="2010" name="Vet. Microbiol.">
        <title>Production of haemolysins by strains of the Actinobacillus minor/porcitonsillarum complex.</title>
        <authorList>
            <person name="Arya G."/>
            <person name="Niven D.F."/>
        </authorList>
    </citation>
    <scope>NUCLEOTIDE SEQUENCE [LARGE SCALE GENOMIC DNA]</scope>
    <source>
        <strain evidence="4 5">NM305</strain>
    </source>
</reference>
<evidence type="ECO:0000259" key="3">
    <source>
        <dbReference type="Pfam" id="PF13018"/>
    </source>
</evidence>
<dbReference type="Pfam" id="PF05658">
    <property type="entry name" value="YadA_head"/>
    <property type="match status" value="2"/>
</dbReference>
<accession>C5S4V7</accession>
<dbReference type="Pfam" id="PF13018">
    <property type="entry name" value="ESPR"/>
    <property type="match status" value="1"/>
</dbReference>
<feature type="domain" description="Trimeric autotransporter adhesin YadA-like head" evidence="1">
    <location>
        <begin position="188"/>
        <end position="210"/>
    </location>
</feature>
<dbReference type="Pfam" id="PF05662">
    <property type="entry name" value="YadA_stalk"/>
    <property type="match status" value="2"/>
</dbReference>
<dbReference type="SUPFAM" id="SSF101967">
    <property type="entry name" value="Adhesin YadA, collagen-binding domain"/>
    <property type="match status" value="1"/>
</dbReference>
<name>C5S4V7_9PAST</name>
<dbReference type="EMBL" id="ACQL01000154">
    <property type="protein sequence ID" value="EER46104.1"/>
    <property type="molecule type" value="Genomic_DNA"/>
</dbReference>
<sequence>MNTIFKVLWNRTTQTFVVTSELAKSKGKSSTKAKTDKRSSLIKLANIVLLSTYPLFSGQALAAEKTQTTMSFCVQGRDTGNNRSCAEVTAPLKDTKYNSEVHLATPDSAVEIGKESNTGRKSGAIAIGQSANGAAWGGVAIGWQAQLNAATTTNGSVNPDESVAVGYKATVTGRDGTALGGQAKAVEKSVAIGSNAQATAKHALALGRDSLSSHEGAIALGTGARTTAPTSTSSANIDGIQYNNFAGSTAHSTLSIGSDSIKRTLTNLAAGRIAPDSTDAINGSQMFSIAKKLQDDKANKSQAYTFTIQNQASSLNNNQGNADRWTLAADDSLSFGATTALSVTTDGAGKIVYDLSNETKQNITKAKTTVQSGKNTTVTSKTNQNGSTNYIINAESPFEYVTENGDKLVLVDGQLYPEDQLNTDGSLKTNARAYTGKTKIHARNNVNAKQVVSNLASGRILNESDDAVTGNQLFNYVNVNGTAATTNGKVNFVNGTNTIVTNENGNISYKVANTTLGVTNIGALTLGNSAQGNYFVTANDMIQAINNSG</sequence>
<dbReference type="InterPro" id="IPR008640">
    <property type="entry name" value="Adhesin_Head_dom"/>
</dbReference>
<feature type="domain" description="ESPR" evidence="3">
    <location>
        <begin position="1"/>
        <end position="44"/>
    </location>
</feature>
<evidence type="ECO:0000259" key="1">
    <source>
        <dbReference type="Pfam" id="PF05658"/>
    </source>
</evidence>
<evidence type="ECO:0000259" key="2">
    <source>
        <dbReference type="Pfam" id="PF05662"/>
    </source>
</evidence>